<evidence type="ECO:0000313" key="1">
    <source>
        <dbReference type="EMBL" id="GAH46439.1"/>
    </source>
</evidence>
<sequence>MAKIVDQIRAADPELWKEVRAASLLKGGLVHEWIIDWLRFAVDAEKKLGGNARTILYNHLHSSKRSTVSKDQRALLQAPSA</sequence>
<proteinExistence type="predicted"/>
<reference evidence="1" key="1">
    <citation type="journal article" date="2014" name="Front. Microbiol.">
        <title>High frequency of phylogenetically diverse reductive dehalogenase-homologous genes in deep subseafloor sedimentary metagenomes.</title>
        <authorList>
            <person name="Kawai M."/>
            <person name="Futagami T."/>
            <person name="Toyoda A."/>
            <person name="Takaki Y."/>
            <person name="Nishi S."/>
            <person name="Hori S."/>
            <person name="Arai W."/>
            <person name="Tsubouchi T."/>
            <person name="Morono Y."/>
            <person name="Uchiyama I."/>
            <person name="Ito T."/>
            <person name="Fujiyama A."/>
            <person name="Inagaki F."/>
            <person name="Takami H."/>
        </authorList>
    </citation>
    <scope>NUCLEOTIDE SEQUENCE</scope>
    <source>
        <strain evidence="1">Expedition CK06-06</strain>
    </source>
</reference>
<protein>
    <submittedName>
        <fullName evidence="1">Uncharacterized protein</fullName>
    </submittedName>
</protein>
<dbReference type="EMBL" id="BARU01006267">
    <property type="protein sequence ID" value="GAH46439.1"/>
    <property type="molecule type" value="Genomic_DNA"/>
</dbReference>
<accession>X1GXT2</accession>
<name>X1GXT2_9ZZZZ</name>
<gene>
    <name evidence="1" type="ORF">S03H2_12307</name>
</gene>
<organism evidence="1">
    <name type="scientific">marine sediment metagenome</name>
    <dbReference type="NCBI Taxonomy" id="412755"/>
    <lineage>
        <taxon>unclassified sequences</taxon>
        <taxon>metagenomes</taxon>
        <taxon>ecological metagenomes</taxon>
    </lineage>
</organism>
<dbReference type="AlphaFoldDB" id="X1GXT2"/>
<comment type="caution">
    <text evidence="1">The sequence shown here is derived from an EMBL/GenBank/DDBJ whole genome shotgun (WGS) entry which is preliminary data.</text>
</comment>